<dbReference type="AlphaFoldDB" id="A0AAN8K1B2"/>
<feature type="region of interest" description="Disordered" evidence="1">
    <location>
        <begin position="209"/>
        <end position="239"/>
    </location>
</feature>
<keyword evidence="3" id="KW-1185">Reference proteome</keyword>
<evidence type="ECO:0000313" key="3">
    <source>
        <dbReference type="Proteomes" id="UP001347796"/>
    </source>
</evidence>
<evidence type="ECO:0000256" key="1">
    <source>
        <dbReference type="SAM" id="MobiDB-lite"/>
    </source>
</evidence>
<dbReference type="EMBL" id="JAZGQO010000002">
    <property type="protein sequence ID" value="KAK6190763.1"/>
    <property type="molecule type" value="Genomic_DNA"/>
</dbReference>
<feature type="region of interest" description="Disordered" evidence="1">
    <location>
        <begin position="121"/>
        <end position="144"/>
    </location>
</feature>
<dbReference type="Proteomes" id="UP001347796">
    <property type="component" value="Unassembled WGS sequence"/>
</dbReference>
<feature type="compositionally biased region" description="Basic and acidic residues" evidence="1">
    <location>
        <begin position="38"/>
        <end position="64"/>
    </location>
</feature>
<sequence length="293" mass="32688">MSDDEVLDTDKVLSWRKHRLPKARPNLKLSPLLPLRKTRNEDTSPTEAERDGQRSLDLDRRGTDSPRIGLRSSNKDTCKCLNRNGHATFTLLSLAYLACQHCGKDVVDGGHNAWNADPISSVGSTHKQDHTMSPRKPNKSDTPMDVQVFDFDDKMITHRTNIPSRPSDIDVKARLPNISKTEMNYRSPRTNRKTQDTIIASIPVKLPPIKPVLGGPSQSEPTIEEGQEEPTTSVTPSLKIDIPSGIRSFGGEFYDQEKNAKVAYKISQEFGKSVSTWDAAKENTRQDSIKPTS</sequence>
<feature type="region of interest" description="Disordered" evidence="1">
    <location>
        <begin position="26"/>
        <end position="73"/>
    </location>
</feature>
<accession>A0AAN8K1B2</accession>
<comment type="caution">
    <text evidence="2">The sequence shown here is derived from an EMBL/GenBank/DDBJ whole genome shotgun (WGS) entry which is preliminary data.</text>
</comment>
<name>A0AAN8K1B2_PATCE</name>
<reference evidence="2 3" key="1">
    <citation type="submission" date="2024-01" db="EMBL/GenBank/DDBJ databases">
        <title>The genome of the rayed Mediterranean limpet Patella caerulea (Linnaeus, 1758).</title>
        <authorList>
            <person name="Anh-Thu Weber A."/>
            <person name="Halstead-Nussloch G."/>
        </authorList>
    </citation>
    <scope>NUCLEOTIDE SEQUENCE [LARGE SCALE GENOMIC DNA]</scope>
    <source>
        <strain evidence="2">AATW-2023a</strain>
        <tissue evidence="2">Whole specimen</tissue>
    </source>
</reference>
<protein>
    <submittedName>
        <fullName evidence="2">Uncharacterized protein</fullName>
    </submittedName>
</protein>
<evidence type="ECO:0000313" key="2">
    <source>
        <dbReference type="EMBL" id="KAK6190763.1"/>
    </source>
</evidence>
<organism evidence="2 3">
    <name type="scientific">Patella caerulea</name>
    <name type="common">Rayed Mediterranean limpet</name>
    <dbReference type="NCBI Taxonomy" id="87958"/>
    <lineage>
        <taxon>Eukaryota</taxon>
        <taxon>Metazoa</taxon>
        <taxon>Spiralia</taxon>
        <taxon>Lophotrochozoa</taxon>
        <taxon>Mollusca</taxon>
        <taxon>Gastropoda</taxon>
        <taxon>Patellogastropoda</taxon>
        <taxon>Patelloidea</taxon>
        <taxon>Patellidae</taxon>
        <taxon>Patella</taxon>
    </lineage>
</organism>
<proteinExistence type="predicted"/>
<gene>
    <name evidence="2" type="ORF">SNE40_002557</name>
</gene>